<reference evidence="1" key="1">
    <citation type="submission" date="2024-09" db="EMBL/GenBank/DDBJ databases">
        <title>Black Yeasts Isolated from many extreme environments.</title>
        <authorList>
            <person name="Coleine C."/>
            <person name="Stajich J.E."/>
            <person name="Selbmann L."/>
        </authorList>
    </citation>
    <scope>NUCLEOTIDE SEQUENCE</scope>
    <source>
        <strain evidence="1">CCFEE 5737</strain>
    </source>
</reference>
<name>A0ACC3CV76_9PEZI</name>
<dbReference type="EMBL" id="JAWDJW010011105">
    <property type="protein sequence ID" value="KAK3045038.1"/>
    <property type="molecule type" value="Genomic_DNA"/>
</dbReference>
<gene>
    <name evidence="1" type="ORF">LTS18_014728</name>
</gene>
<organism evidence="1 2">
    <name type="scientific">Coniosporium uncinatum</name>
    <dbReference type="NCBI Taxonomy" id="93489"/>
    <lineage>
        <taxon>Eukaryota</taxon>
        <taxon>Fungi</taxon>
        <taxon>Dikarya</taxon>
        <taxon>Ascomycota</taxon>
        <taxon>Pezizomycotina</taxon>
        <taxon>Dothideomycetes</taxon>
        <taxon>Dothideomycetes incertae sedis</taxon>
        <taxon>Coniosporium</taxon>
    </lineage>
</organism>
<protein>
    <submittedName>
        <fullName evidence="1">Uncharacterized protein</fullName>
    </submittedName>
</protein>
<evidence type="ECO:0000313" key="1">
    <source>
        <dbReference type="EMBL" id="KAK3045038.1"/>
    </source>
</evidence>
<accession>A0ACC3CV76</accession>
<keyword evidence="2" id="KW-1185">Reference proteome</keyword>
<evidence type="ECO:0000313" key="2">
    <source>
        <dbReference type="Proteomes" id="UP001186974"/>
    </source>
</evidence>
<feature type="non-terminal residue" evidence="1">
    <location>
        <position position="1"/>
    </location>
</feature>
<sequence length="239" mass="27462">TLSRLTRSSILALALEWLDSANVQLCEPYLLDEEHGDGDGYIDAPYDPTQSIEELREVYQEYQARKGTKREIIDRIIEGDWRHGLTLYQLAMAETRYLIDHPTSQRWNALKLIKKGSEEDTTDEDLQVDKHDYLPRFHAQTFLLNLQREISSITKAHHYLTRPQSLPVTLLRIFLHHSPYNTQRSVIDATMPKQGLSEGMRSIFIVFPDGSPFVYVSLPTATIQAPGVEGRSLQRIVIE</sequence>
<dbReference type="Proteomes" id="UP001186974">
    <property type="component" value="Unassembled WGS sequence"/>
</dbReference>
<proteinExistence type="predicted"/>
<feature type="non-terminal residue" evidence="1">
    <location>
        <position position="239"/>
    </location>
</feature>
<comment type="caution">
    <text evidence="1">The sequence shown here is derived from an EMBL/GenBank/DDBJ whole genome shotgun (WGS) entry which is preliminary data.</text>
</comment>